<feature type="transmembrane region" description="Helical" evidence="5">
    <location>
        <begin position="12"/>
        <end position="32"/>
    </location>
</feature>
<evidence type="ECO:0000256" key="5">
    <source>
        <dbReference type="SAM" id="Phobius"/>
    </source>
</evidence>
<evidence type="ECO:0000256" key="3">
    <source>
        <dbReference type="ARBA" id="ARBA00023157"/>
    </source>
</evidence>
<organism evidence="7 8">
    <name type="scientific">Marinobacter pelagius</name>
    <dbReference type="NCBI Taxonomy" id="379482"/>
    <lineage>
        <taxon>Bacteria</taxon>
        <taxon>Pseudomonadati</taxon>
        <taxon>Pseudomonadota</taxon>
        <taxon>Gammaproteobacteria</taxon>
        <taxon>Pseudomonadales</taxon>
        <taxon>Marinobacteraceae</taxon>
        <taxon>Marinobacter</taxon>
    </lineage>
</organism>
<dbReference type="AlphaFoldDB" id="A0A1I4RD21"/>
<feature type="transmembrane region" description="Helical" evidence="5">
    <location>
        <begin position="44"/>
        <end position="64"/>
    </location>
</feature>
<dbReference type="SUPFAM" id="SSF52833">
    <property type="entry name" value="Thioredoxin-like"/>
    <property type="match status" value="1"/>
</dbReference>
<dbReference type="GO" id="GO:0008961">
    <property type="term" value="F:phosphatidylglycerol-prolipoprotein diacylglyceryl transferase activity"/>
    <property type="evidence" value="ECO:0007669"/>
    <property type="project" value="InterPro"/>
</dbReference>
<gene>
    <name evidence="7" type="ORF">SAMN04487961_0482</name>
</gene>
<dbReference type="Proteomes" id="UP000199339">
    <property type="component" value="Unassembled WGS sequence"/>
</dbReference>
<dbReference type="Gene3D" id="3.40.30.10">
    <property type="entry name" value="Glutaredoxin"/>
    <property type="match status" value="1"/>
</dbReference>
<keyword evidence="4" id="KW-0676">Redox-active center</keyword>
<dbReference type="GO" id="GO:0042158">
    <property type="term" value="P:lipoprotein biosynthetic process"/>
    <property type="evidence" value="ECO:0007669"/>
    <property type="project" value="InterPro"/>
</dbReference>
<keyword evidence="8" id="KW-1185">Reference proteome</keyword>
<dbReference type="GO" id="GO:0016491">
    <property type="term" value="F:oxidoreductase activity"/>
    <property type="evidence" value="ECO:0007669"/>
    <property type="project" value="InterPro"/>
</dbReference>
<keyword evidence="5" id="KW-0812">Transmembrane</keyword>
<keyword evidence="3" id="KW-1015">Disulfide bond</keyword>
<dbReference type="PANTHER" id="PTHR42852">
    <property type="entry name" value="THIOL:DISULFIDE INTERCHANGE PROTEIN DSBE"/>
    <property type="match status" value="1"/>
</dbReference>
<dbReference type="InterPro" id="IPR050553">
    <property type="entry name" value="Thioredoxin_ResA/DsbE_sf"/>
</dbReference>
<protein>
    <submittedName>
        <fullName evidence="7">Thiol-disulfide isomerase or thioredoxin</fullName>
    </submittedName>
</protein>
<evidence type="ECO:0000313" key="8">
    <source>
        <dbReference type="Proteomes" id="UP000199339"/>
    </source>
</evidence>
<dbReference type="RefSeq" id="WP_091998188.1">
    <property type="nucleotide sequence ID" value="NZ_FOUR01000001.1"/>
</dbReference>
<feature type="transmembrane region" description="Helical" evidence="5">
    <location>
        <begin position="84"/>
        <end position="100"/>
    </location>
</feature>
<dbReference type="Pfam" id="PF08534">
    <property type="entry name" value="Redoxin"/>
    <property type="match status" value="1"/>
</dbReference>
<keyword evidence="5" id="KW-1133">Transmembrane helix</keyword>
<name>A0A1I4RD21_9GAMM</name>
<dbReference type="GO" id="GO:0016853">
    <property type="term" value="F:isomerase activity"/>
    <property type="evidence" value="ECO:0007669"/>
    <property type="project" value="UniProtKB-KW"/>
</dbReference>
<dbReference type="EMBL" id="FOUR01000001">
    <property type="protein sequence ID" value="SFM49833.1"/>
    <property type="molecule type" value="Genomic_DNA"/>
</dbReference>
<evidence type="ECO:0000256" key="4">
    <source>
        <dbReference type="ARBA" id="ARBA00023284"/>
    </source>
</evidence>
<feature type="domain" description="Thioredoxin" evidence="6">
    <location>
        <begin position="131"/>
        <end position="265"/>
    </location>
</feature>
<feature type="transmembrane region" description="Helical" evidence="5">
    <location>
        <begin position="112"/>
        <end position="130"/>
    </location>
</feature>
<reference evidence="8" key="1">
    <citation type="submission" date="2016-10" db="EMBL/GenBank/DDBJ databases">
        <authorList>
            <person name="Varghese N."/>
            <person name="Submissions S."/>
        </authorList>
    </citation>
    <scope>NUCLEOTIDE SEQUENCE [LARGE SCALE GENOMIC DNA]</scope>
    <source>
        <strain evidence="8">CGMCC 1.6775</strain>
    </source>
</reference>
<dbReference type="OrthoDB" id="9799347at2"/>
<dbReference type="InterPro" id="IPR013766">
    <property type="entry name" value="Thioredoxin_domain"/>
</dbReference>
<dbReference type="InterPro" id="IPR013740">
    <property type="entry name" value="Redoxin"/>
</dbReference>
<proteinExistence type="predicted"/>
<keyword evidence="2" id="KW-0201">Cytochrome c-type biogenesis</keyword>
<evidence type="ECO:0000313" key="7">
    <source>
        <dbReference type="EMBL" id="SFM49833.1"/>
    </source>
</evidence>
<evidence type="ECO:0000259" key="6">
    <source>
        <dbReference type="PROSITE" id="PS51352"/>
    </source>
</evidence>
<evidence type="ECO:0000256" key="1">
    <source>
        <dbReference type="ARBA" id="ARBA00004196"/>
    </source>
</evidence>
<accession>A0A1I4RD21</accession>
<dbReference type="PROSITE" id="PS51352">
    <property type="entry name" value="THIOREDOXIN_2"/>
    <property type="match status" value="1"/>
</dbReference>
<sequence>MLSVGVGPLSLSIGHLLIVLAFVVALIVGALTGRKQKTPISGSLADIFLVAMIGSRIGFVVRYFEHYQGDWLGMIDIRDGGFDPVTGLIVALVFAGYLMWRRANIRRALGTAVAAGMITWGFTTGVITLINQQTQGLPEVALTDLNEQPVSLADISRGQPVVVNLWATWCPPCIREMPVLEEAQQRYPGINFVFANQGEHPETIRKFLSEQNLHLDHVLSDRPGSFGRVVGSQGLPTTLFYNAEGNLVDTHMGELSRASLARSLERFDSGFLPSSPSKELTSR</sequence>
<dbReference type="GO" id="GO:0030313">
    <property type="term" value="C:cell envelope"/>
    <property type="evidence" value="ECO:0007669"/>
    <property type="project" value="UniProtKB-SubCell"/>
</dbReference>
<dbReference type="CDD" id="cd02966">
    <property type="entry name" value="TlpA_like_family"/>
    <property type="match status" value="1"/>
</dbReference>
<evidence type="ECO:0000256" key="2">
    <source>
        <dbReference type="ARBA" id="ARBA00022748"/>
    </source>
</evidence>
<dbReference type="InterPro" id="IPR036249">
    <property type="entry name" value="Thioredoxin-like_sf"/>
</dbReference>
<comment type="subcellular location">
    <subcellularLocation>
        <location evidence="1">Cell envelope</location>
    </subcellularLocation>
</comment>
<dbReference type="GO" id="GO:0017004">
    <property type="term" value="P:cytochrome complex assembly"/>
    <property type="evidence" value="ECO:0007669"/>
    <property type="project" value="UniProtKB-KW"/>
</dbReference>
<dbReference type="PANTHER" id="PTHR42852:SF6">
    <property type="entry name" value="THIOL:DISULFIDE INTERCHANGE PROTEIN DSBE"/>
    <property type="match status" value="1"/>
</dbReference>
<keyword evidence="5" id="KW-0472">Membrane</keyword>
<dbReference type="GO" id="GO:0005886">
    <property type="term" value="C:plasma membrane"/>
    <property type="evidence" value="ECO:0007669"/>
    <property type="project" value="InterPro"/>
</dbReference>
<keyword evidence="7" id="KW-0413">Isomerase</keyword>